<dbReference type="InterPro" id="IPR058163">
    <property type="entry name" value="LysR-type_TF_proteobact-type"/>
</dbReference>
<dbReference type="SUPFAM" id="SSF53850">
    <property type="entry name" value="Periplasmic binding protein-like II"/>
    <property type="match status" value="1"/>
</dbReference>
<reference evidence="6 7" key="1">
    <citation type="submission" date="2013-03" db="EMBL/GenBank/DDBJ databases">
        <title>Salinisphaera hydrothermalis C41B8 Genome Sequencing.</title>
        <authorList>
            <person name="Li C."/>
            <person name="Lai Q."/>
            <person name="Shao Z."/>
        </authorList>
    </citation>
    <scope>NUCLEOTIDE SEQUENCE [LARGE SCALE GENOMIC DNA]</scope>
    <source>
        <strain evidence="6 7">C41B8</strain>
    </source>
</reference>
<gene>
    <name evidence="6" type="ORF">C41B8_17506</name>
</gene>
<evidence type="ECO:0000259" key="5">
    <source>
        <dbReference type="PROSITE" id="PS50931"/>
    </source>
</evidence>
<dbReference type="RefSeq" id="WP_037341230.1">
    <property type="nucleotide sequence ID" value="NZ_APNK01000045.1"/>
</dbReference>
<dbReference type="Proteomes" id="UP000028302">
    <property type="component" value="Unassembled WGS sequence"/>
</dbReference>
<organism evidence="6 7">
    <name type="scientific">Salinisphaera hydrothermalis (strain C41B8)</name>
    <dbReference type="NCBI Taxonomy" id="1304275"/>
    <lineage>
        <taxon>Bacteria</taxon>
        <taxon>Pseudomonadati</taxon>
        <taxon>Pseudomonadota</taxon>
        <taxon>Gammaproteobacteria</taxon>
        <taxon>Salinisphaerales</taxon>
        <taxon>Salinisphaeraceae</taxon>
        <taxon>Salinisphaera</taxon>
    </lineage>
</organism>
<evidence type="ECO:0000256" key="4">
    <source>
        <dbReference type="ARBA" id="ARBA00023163"/>
    </source>
</evidence>
<dbReference type="GO" id="GO:0003700">
    <property type="term" value="F:DNA-binding transcription factor activity"/>
    <property type="evidence" value="ECO:0007669"/>
    <property type="project" value="InterPro"/>
</dbReference>
<dbReference type="Pfam" id="PF03466">
    <property type="entry name" value="LysR_substrate"/>
    <property type="match status" value="1"/>
</dbReference>
<comment type="similarity">
    <text evidence="1">Belongs to the LysR transcriptional regulatory family.</text>
</comment>
<evidence type="ECO:0000256" key="2">
    <source>
        <dbReference type="ARBA" id="ARBA00023015"/>
    </source>
</evidence>
<dbReference type="SUPFAM" id="SSF46785">
    <property type="entry name" value="Winged helix' DNA-binding domain"/>
    <property type="match status" value="1"/>
</dbReference>
<dbReference type="InterPro" id="IPR000847">
    <property type="entry name" value="LysR_HTH_N"/>
</dbReference>
<keyword evidence="7" id="KW-1185">Reference proteome</keyword>
<feature type="domain" description="HTH lysR-type" evidence="5">
    <location>
        <begin position="5"/>
        <end position="62"/>
    </location>
</feature>
<dbReference type="Gene3D" id="1.10.10.10">
    <property type="entry name" value="Winged helix-like DNA-binding domain superfamily/Winged helix DNA-binding domain"/>
    <property type="match status" value="1"/>
</dbReference>
<dbReference type="GO" id="GO:0043565">
    <property type="term" value="F:sequence-specific DNA binding"/>
    <property type="evidence" value="ECO:0007669"/>
    <property type="project" value="TreeGrafter"/>
</dbReference>
<evidence type="ECO:0000313" key="6">
    <source>
        <dbReference type="EMBL" id="KEZ75949.1"/>
    </source>
</evidence>
<keyword evidence="3" id="KW-0238">DNA-binding</keyword>
<dbReference type="PANTHER" id="PTHR30537">
    <property type="entry name" value="HTH-TYPE TRANSCRIPTIONAL REGULATOR"/>
    <property type="match status" value="1"/>
</dbReference>
<keyword evidence="2" id="KW-0805">Transcription regulation</keyword>
<dbReference type="InterPro" id="IPR005119">
    <property type="entry name" value="LysR_subst-bd"/>
</dbReference>
<accession>A0A084IGW5</accession>
<evidence type="ECO:0000313" key="7">
    <source>
        <dbReference type="Proteomes" id="UP000028302"/>
    </source>
</evidence>
<dbReference type="PATRIC" id="fig|1304275.5.peg.3583"/>
<dbReference type="AlphaFoldDB" id="A0A084IGW5"/>
<dbReference type="Pfam" id="PF00126">
    <property type="entry name" value="HTH_1"/>
    <property type="match status" value="1"/>
</dbReference>
<dbReference type="InterPro" id="IPR036390">
    <property type="entry name" value="WH_DNA-bd_sf"/>
</dbReference>
<dbReference type="eggNOG" id="COG0583">
    <property type="taxonomic scope" value="Bacteria"/>
</dbReference>
<dbReference type="PANTHER" id="PTHR30537:SF74">
    <property type="entry name" value="HTH-TYPE TRANSCRIPTIONAL REGULATOR TRPI"/>
    <property type="match status" value="1"/>
</dbReference>
<evidence type="ECO:0000256" key="3">
    <source>
        <dbReference type="ARBA" id="ARBA00023125"/>
    </source>
</evidence>
<dbReference type="InterPro" id="IPR036388">
    <property type="entry name" value="WH-like_DNA-bd_sf"/>
</dbReference>
<keyword evidence="4" id="KW-0804">Transcription</keyword>
<dbReference type="GO" id="GO:0006351">
    <property type="term" value="P:DNA-templated transcription"/>
    <property type="evidence" value="ECO:0007669"/>
    <property type="project" value="TreeGrafter"/>
</dbReference>
<dbReference type="OrthoDB" id="6787458at2"/>
<dbReference type="STRING" id="1304275.C41B8_17506"/>
<proteinExistence type="inferred from homology"/>
<comment type="caution">
    <text evidence="6">The sequence shown here is derived from an EMBL/GenBank/DDBJ whole genome shotgun (WGS) entry which is preliminary data.</text>
</comment>
<evidence type="ECO:0000256" key="1">
    <source>
        <dbReference type="ARBA" id="ARBA00009437"/>
    </source>
</evidence>
<dbReference type="PROSITE" id="PS50931">
    <property type="entry name" value="HTH_LYSR"/>
    <property type="match status" value="1"/>
</dbReference>
<dbReference type="PRINTS" id="PR00039">
    <property type="entry name" value="HTHLYSR"/>
</dbReference>
<dbReference type="Gene3D" id="3.40.190.10">
    <property type="entry name" value="Periplasmic binding protein-like II"/>
    <property type="match status" value="2"/>
</dbReference>
<name>A0A084IGW5_SALHC</name>
<protein>
    <submittedName>
        <fullName evidence="6">LysR family transcriptional regulator</fullName>
    </submittedName>
</protein>
<sequence>MARLPPVAWLQAFEAAGRTLSFTRAGEELAVTQSAISQRIRLLEARLGQELFIRHARSLTLTEAGRAWLPSVQDAFDRLAHGTAEIFGPEPDAPVTIRATPAIQQFWLAPRLQSFHRQQPDTPLRVVTGVWADDFIGEDVDMEIRYGAGDWPHLVQQSLGTDALTAVCAPSIAETLDTPAALAGHTLLHTAGFAVGWPAWLEAAGLTDLATRHLWCDTQSMALRLAAQGTGIALAHRGLIGDRSMLVAPFELACPAREQFILTRPERRSLRAPAEQLWDHLVATIE</sequence>
<dbReference type="EMBL" id="APNK01000045">
    <property type="protein sequence ID" value="KEZ75949.1"/>
    <property type="molecule type" value="Genomic_DNA"/>
</dbReference>